<dbReference type="OrthoDB" id="10662659at2759"/>
<feature type="region of interest" description="Disordered" evidence="1">
    <location>
        <begin position="83"/>
        <end position="178"/>
    </location>
</feature>
<feature type="compositionally biased region" description="Polar residues" evidence="1">
    <location>
        <begin position="113"/>
        <end position="128"/>
    </location>
</feature>
<dbReference type="Proteomes" id="UP000278807">
    <property type="component" value="Unassembled WGS sequence"/>
</dbReference>
<name>A0A0R3TS11_RODNA</name>
<dbReference type="WBParaSite" id="HNAJ_0001040701-mRNA-1">
    <property type="protein sequence ID" value="HNAJ_0001040701-mRNA-1"/>
    <property type="gene ID" value="HNAJ_0001040701"/>
</dbReference>
<gene>
    <name evidence="2" type="ORF">HNAJ_LOCUS10402</name>
</gene>
<dbReference type="EMBL" id="UZAE01013034">
    <property type="protein sequence ID" value="VDO07868.1"/>
    <property type="molecule type" value="Genomic_DNA"/>
</dbReference>
<protein>
    <submittedName>
        <fullName evidence="2 4">Uncharacterized protein</fullName>
    </submittedName>
</protein>
<reference evidence="2 3" key="2">
    <citation type="submission" date="2018-11" db="EMBL/GenBank/DDBJ databases">
        <authorList>
            <consortium name="Pathogen Informatics"/>
        </authorList>
    </citation>
    <scope>NUCLEOTIDE SEQUENCE [LARGE SCALE GENOMIC DNA]</scope>
</reference>
<sequence>MDNFAWPHEGKELGGAEVTETVLKNCAEHRIERGLIQKNVEKKQDNHMKWVEHEEQTSLKQQENWYHHIHIIIPIQSYFHEENSAAAAAQQPQLSTSNPAEADGAKDEPGAEENNSQHASNSVVSDQVKNFAPEGDKFNGFSPTTGPLSIPYFKEQEPQDQNKPFSSSSLKPCISSSNPDREPLGHAFHHVHTNMYSNCGLAVCGGGAGNTGAHKRTSIVSSAGLIAAELTPPHRPLRRSLGELPWSSHALLLTHIEDTTPHPQPPPPPPRANRSVVLATTTEPTQSPKTSADASSSNGPRSSS</sequence>
<evidence type="ECO:0000313" key="2">
    <source>
        <dbReference type="EMBL" id="VDO07868.1"/>
    </source>
</evidence>
<feature type="region of interest" description="Disordered" evidence="1">
    <location>
        <begin position="257"/>
        <end position="304"/>
    </location>
</feature>
<accession>A0A0R3TS11</accession>
<evidence type="ECO:0000313" key="4">
    <source>
        <dbReference type="WBParaSite" id="HNAJ_0001040701-mRNA-1"/>
    </source>
</evidence>
<evidence type="ECO:0000313" key="3">
    <source>
        <dbReference type="Proteomes" id="UP000278807"/>
    </source>
</evidence>
<organism evidence="4">
    <name type="scientific">Rodentolepis nana</name>
    <name type="common">Dwarf tapeworm</name>
    <name type="synonym">Hymenolepis nana</name>
    <dbReference type="NCBI Taxonomy" id="102285"/>
    <lineage>
        <taxon>Eukaryota</taxon>
        <taxon>Metazoa</taxon>
        <taxon>Spiralia</taxon>
        <taxon>Lophotrochozoa</taxon>
        <taxon>Platyhelminthes</taxon>
        <taxon>Cestoda</taxon>
        <taxon>Eucestoda</taxon>
        <taxon>Cyclophyllidea</taxon>
        <taxon>Hymenolepididae</taxon>
        <taxon>Rodentolepis</taxon>
    </lineage>
</organism>
<proteinExistence type="predicted"/>
<reference evidence="4" key="1">
    <citation type="submission" date="2017-02" db="UniProtKB">
        <authorList>
            <consortium name="WormBaseParasite"/>
        </authorList>
    </citation>
    <scope>IDENTIFICATION</scope>
</reference>
<feature type="compositionally biased region" description="Pro residues" evidence="1">
    <location>
        <begin position="262"/>
        <end position="271"/>
    </location>
</feature>
<dbReference type="STRING" id="102285.A0A0R3TS11"/>
<keyword evidence="3" id="KW-1185">Reference proteome</keyword>
<feature type="compositionally biased region" description="Polar residues" evidence="1">
    <location>
        <begin position="278"/>
        <end position="304"/>
    </location>
</feature>
<evidence type="ECO:0000256" key="1">
    <source>
        <dbReference type="SAM" id="MobiDB-lite"/>
    </source>
</evidence>
<feature type="compositionally biased region" description="Low complexity" evidence="1">
    <location>
        <begin position="166"/>
        <end position="177"/>
    </location>
</feature>
<dbReference type="AlphaFoldDB" id="A0A0R3TS11"/>